<protein>
    <submittedName>
        <fullName evidence="2">Uncharacterized protein</fullName>
    </submittedName>
</protein>
<proteinExistence type="predicted"/>
<dbReference type="Proteomes" id="UP000321570">
    <property type="component" value="Unassembled WGS sequence"/>
</dbReference>
<feature type="compositionally biased region" description="Low complexity" evidence="1">
    <location>
        <begin position="875"/>
        <end position="893"/>
    </location>
</feature>
<feature type="region of interest" description="Disordered" evidence="1">
    <location>
        <begin position="939"/>
        <end position="965"/>
    </location>
</feature>
<feature type="compositionally biased region" description="Low complexity" evidence="1">
    <location>
        <begin position="387"/>
        <end position="414"/>
    </location>
</feature>
<feature type="compositionally biased region" description="Low complexity" evidence="1">
    <location>
        <begin position="328"/>
        <end position="344"/>
    </location>
</feature>
<feature type="compositionally biased region" description="Polar residues" evidence="1">
    <location>
        <begin position="1021"/>
        <end position="1040"/>
    </location>
</feature>
<evidence type="ECO:0000256" key="1">
    <source>
        <dbReference type="SAM" id="MobiDB-lite"/>
    </source>
</evidence>
<dbReference type="AlphaFoldDB" id="A0A564Y301"/>
<reference evidence="2 3" key="1">
    <citation type="submission" date="2019-07" db="EMBL/GenBank/DDBJ databases">
        <authorList>
            <person name="Jastrzebski P J."/>
            <person name="Paukszto L."/>
            <person name="Jastrzebski P J."/>
        </authorList>
    </citation>
    <scope>NUCLEOTIDE SEQUENCE [LARGE SCALE GENOMIC DNA]</scope>
    <source>
        <strain evidence="2 3">WMS-il1</strain>
    </source>
</reference>
<feature type="compositionally biased region" description="Basic residues" evidence="1">
    <location>
        <begin position="345"/>
        <end position="354"/>
    </location>
</feature>
<evidence type="ECO:0000313" key="2">
    <source>
        <dbReference type="EMBL" id="VUZ41556.1"/>
    </source>
</evidence>
<feature type="non-terminal residue" evidence="2">
    <location>
        <position position="1"/>
    </location>
</feature>
<feature type="region of interest" description="Disordered" evidence="1">
    <location>
        <begin position="828"/>
        <end position="893"/>
    </location>
</feature>
<feature type="compositionally biased region" description="Polar residues" evidence="1">
    <location>
        <begin position="939"/>
        <end position="949"/>
    </location>
</feature>
<feature type="region of interest" description="Disordered" evidence="1">
    <location>
        <begin position="786"/>
        <end position="814"/>
    </location>
</feature>
<gene>
    <name evidence="2" type="ORF">WMSIL1_LOCUS2455</name>
</gene>
<feature type="region of interest" description="Disordered" evidence="1">
    <location>
        <begin position="458"/>
        <end position="500"/>
    </location>
</feature>
<feature type="compositionally biased region" description="Low complexity" evidence="1">
    <location>
        <begin position="1105"/>
        <end position="1115"/>
    </location>
</feature>
<sequence length="1209" mass="127326">DSSYHVTLCRVGSASDNTSAGSCIIANPTVTTSNFNTLGSSSGSNLQSGAATAAATVINPSTTLVTASGSTSGGNSSVQSSNSRLQIGLQASLHVQQWRLCLIGEPSAGCQFIAQWRLDALDAAYTMESNSISNVQNAFSGTAFDSTQNFLGFTPPGTQSAIGGFASGVTPYDDRFFLEANRAAGKGLMGNYVFQVDGRRLNQLAHAIEELMLRRFPALTAPPGTRVLPSTTTSEDSNTESLHLRKSAAIDIRRGPEKMGSLPFGQLASSSSLSPPGTGGGAVFGGSASPQGLPGLSGSAVATFAPSSLPTRGGHIIPGPVSGLEELQQQNSQQQHSSSASSSSRSKKSSHHRPLFGAQTLGRSDAIKIPTRRFTTALSKMTGEGCGSSRGRSSSKAGSADGSAEGGSSSDASSQTKPQPSLYFPSVMVGAGIITSLVPAPPPQSQSSVRPSDGVFVQAGQTTVPPPRSKIKSEQLPPTPLQTSTPTPPPPPPPPSSCLLCDRCQRRSQRRGGGGGHQKTPSSISSEEFVGLGSAAGDIFAADEDADQSSTSPPPIQRERIPPSLPQFYALYKLLYRTVEPFHKNRLLSRSGSLDVCASRRRKLVRERVFEALGGGEGSTLDRILLKVAPPHSHSKSCVFLLVFSPPLKSPSMDEMDYRWYLVHRPGNCCSRCCLWNTPILLSELNIQDVVANQNRILTFDKKECSATTDLERQIPCGGVPCLSTSGLFVWRFAEVSQCTSHPKTNLSRPWSVLYLSPDSEIDDGASPISNTTSSFCCYCGSPINQPRRRSRVSQSSKTAAPTEHKSSHQQQQSTNYHAYANLIRSGNGSSTLPSVSRRAHHHQTAPVVFPGGKLVPSPARDVPDSGTRRGAIYTTSTSCSTSQASSPNSPQAHAPYCNLSAGTGPTCLPPNPLKYSQVFQEERGAYANLQHLSISFNPTSSLSSQQHQTRWRGSRPSNDLVPDEIREPRRNYALVDLRPSPASSVITPGDTITLVSTSEDAVSINSDSMGNGVLVGSGGNKTDSSASTLHTNTSTSSAATIVPVGSGNRPRTASSHRRTLSHSLTAILPVPTLNYVHIMTKKDAAAAAAAAASTNQSSLVGCESPASSSSTASSSEKEQRAPVVSCSNPCPSSATVPYAQIDFERTRALNAVNGTPGSSEMGHFHSHHHNFHQQKGLGGQSIASKNASMVGMGGGLRGLNMRKKSDGW</sequence>
<dbReference type="EMBL" id="CABIJS010000066">
    <property type="protein sequence ID" value="VUZ41556.1"/>
    <property type="molecule type" value="Genomic_DNA"/>
</dbReference>
<keyword evidence="3" id="KW-1185">Reference proteome</keyword>
<feature type="region of interest" description="Disordered" evidence="1">
    <location>
        <begin position="1097"/>
        <end position="1130"/>
    </location>
</feature>
<feature type="region of interest" description="Disordered" evidence="1">
    <location>
        <begin position="222"/>
        <end position="286"/>
    </location>
</feature>
<evidence type="ECO:0000313" key="3">
    <source>
        <dbReference type="Proteomes" id="UP000321570"/>
    </source>
</evidence>
<feature type="region of interest" description="Disordered" evidence="1">
    <location>
        <begin position="1018"/>
        <end position="1059"/>
    </location>
</feature>
<feature type="compositionally biased region" description="Pro residues" evidence="1">
    <location>
        <begin position="486"/>
        <end position="496"/>
    </location>
</feature>
<accession>A0A564Y301</accession>
<feature type="compositionally biased region" description="Low complexity" evidence="1">
    <location>
        <begin position="230"/>
        <end position="241"/>
    </location>
</feature>
<name>A0A564Y301_HYMDI</name>
<organism evidence="2 3">
    <name type="scientific">Hymenolepis diminuta</name>
    <name type="common">Rat tapeworm</name>
    <dbReference type="NCBI Taxonomy" id="6216"/>
    <lineage>
        <taxon>Eukaryota</taxon>
        <taxon>Metazoa</taxon>
        <taxon>Spiralia</taxon>
        <taxon>Lophotrochozoa</taxon>
        <taxon>Platyhelminthes</taxon>
        <taxon>Cestoda</taxon>
        <taxon>Eucestoda</taxon>
        <taxon>Cyclophyllidea</taxon>
        <taxon>Hymenolepididae</taxon>
        <taxon>Hymenolepis</taxon>
    </lineage>
</organism>
<feature type="region of interest" description="Disordered" evidence="1">
    <location>
        <begin position="326"/>
        <end position="423"/>
    </location>
</feature>
<feature type="compositionally biased region" description="Low complexity" evidence="1">
    <location>
        <begin position="265"/>
        <end position="276"/>
    </location>
</feature>